<keyword evidence="2" id="KW-0479">Metal-binding</keyword>
<evidence type="ECO:0000313" key="9">
    <source>
        <dbReference type="EMBL" id="KAL1251643.1"/>
    </source>
</evidence>
<protein>
    <recommendedName>
        <fullName evidence="8">C2H2-type domain-containing protein</fullName>
    </recommendedName>
</protein>
<keyword evidence="10" id="KW-1185">Reference proteome</keyword>
<evidence type="ECO:0000256" key="5">
    <source>
        <dbReference type="ARBA" id="ARBA00022833"/>
    </source>
</evidence>
<dbReference type="PROSITE" id="PS50157">
    <property type="entry name" value="ZINC_FINGER_C2H2_2"/>
    <property type="match status" value="1"/>
</dbReference>
<evidence type="ECO:0000256" key="6">
    <source>
        <dbReference type="ARBA" id="ARBA00023242"/>
    </source>
</evidence>
<comment type="subcellular location">
    <subcellularLocation>
        <location evidence="1">Nucleus</location>
    </subcellularLocation>
</comment>
<evidence type="ECO:0000256" key="1">
    <source>
        <dbReference type="ARBA" id="ARBA00004123"/>
    </source>
</evidence>
<dbReference type="Pfam" id="PF00096">
    <property type="entry name" value="zf-C2H2"/>
    <property type="match status" value="1"/>
</dbReference>
<dbReference type="SMART" id="SM00355">
    <property type="entry name" value="ZnF_C2H2"/>
    <property type="match status" value="1"/>
</dbReference>
<feature type="domain" description="C2H2-type" evidence="8">
    <location>
        <begin position="105"/>
        <end position="132"/>
    </location>
</feature>
<dbReference type="Gene3D" id="3.30.160.60">
    <property type="entry name" value="Classic Zinc Finger"/>
    <property type="match status" value="1"/>
</dbReference>
<evidence type="ECO:0000256" key="4">
    <source>
        <dbReference type="ARBA" id="ARBA00022771"/>
    </source>
</evidence>
<comment type="caution">
    <text evidence="9">The sequence shown here is derived from an EMBL/GenBank/DDBJ whole genome shotgun (WGS) entry which is preliminary data.</text>
</comment>
<evidence type="ECO:0000256" key="3">
    <source>
        <dbReference type="ARBA" id="ARBA00022737"/>
    </source>
</evidence>
<evidence type="ECO:0000259" key="8">
    <source>
        <dbReference type="PROSITE" id="PS50157"/>
    </source>
</evidence>
<evidence type="ECO:0000256" key="2">
    <source>
        <dbReference type="ARBA" id="ARBA00022723"/>
    </source>
</evidence>
<dbReference type="PANTHER" id="PTHR24394">
    <property type="entry name" value="ZINC FINGER PROTEIN"/>
    <property type="match status" value="1"/>
</dbReference>
<feature type="non-terminal residue" evidence="9">
    <location>
        <position position="1"/>
    </location>
</feature>
<keyword evidence="4 7" id="KW-0863">Zinc-finger</keyword>
<gene>
    <name evidence="9" type="ORF">QQF64_019439</name>
</gene>
<dbReference type="Proteomes" id="UP001558613">
    <property type="component" value="Unassembled WGS sequence"/>
</dbReference>
<evidence type="ECO:0000256" key="7">
    <source>
        <dbReference type="PROSITE-ProRule" id="PRU00042"/>
    </source>
</evidence>
<dbReference type="InterPro" id="IPR013087">
    <property type="entry name" value="Znf_C2H2_type"/>
</dbReference>
<name>A0ABR3LJI0_9TELE</name>
<feature type="non-terminal residue" evidence="9">
    <location>
        <position position="134"/>
    </location>
</feature>
<keyword evidence="3" id="KW-0677">Repeat</keyword>
<proteinExistence type="predicted"/>
<sequence length="134" mass="15682">LLLQPHRNSPTVQLLPQQFMKKNMTDPEPCRIKQEDTEEQIDLIEEKEMKELIEEGENHHVKTEETSCSSSLKRRDKIWPQCEKTVSCKPNLNIHIKCNLEGQLHKCDQCEKTFTIEGNLTKHMTIHTGEKPYT</sequence>
<dbReference type="InterPro" id="IPR036236">
    <property type="entry name" value="Znf_C2H2_sf"/>
</dbReference>
<keyword evidence="6" id="KW-0539">Nucleus</keyword>
<accession>A0ABR3LJI0</accession>
<keyword evidence="5" id="KW-0862">Zinc</keyword>
<reference evidence="9 10" key="1">
    <citation type="submission" date="2023-09" db="EMBL/GenBank/DDBJ databases">
        <authorList>
            <person name="Wang M."/>
        </authorList>
    </citation>
    <scope>NUCLEOTIDE SEQUENCE [LARGE SCALE GENOMIC DNA]</scope>
    <source>
        <strain evidence="9">GT-2023</strain>
        <tissue evidence="9">Liver</tissue>
    </source>
</reference>
<dbReference type="SUPFAM" id="SSF57667">
    <property type="entry name" value="beta-beta-alpha zinc fingers"/>
    <property type="match status" value="1"/>
</dbReference>
<organism evidence="9 10">
    <name type="scientific">Cirrhinus molitorella</name>
    <name type="common">mud carp</name>
    <dbReference type="NCBI Taxonomy" id="172907"/>
    <lineage>
        <taxon>Eukaryota</taxon>
        <taxon>Metazoa</taxon>
        <taxon>Chordata</taxon>
        <taxon>Craniata</taxon>
        <taxon>Vertebrata</taxon>
        <taxon>Euteleostomi</taxon>
        <taxon>Actinopterygii</taxon>
        <taxon>Neopterygii</taxon>
        <taxon>Teleostei</taxon>
        <taxon>Ostariophysi</taxon>
        <taxon>Cypriniformes</taxon>
        <taxon>Cyprinidae</taxon>
        <taxon>Labeoninae</taxon>
        <taxon>Labeonini</taxon>
        <taxon>Cirrhinus</taxon>
    </lineage>
</organism>
<dbReference type="PROSITE" id="PS00028">
    <property type="entry name" value="ZINC_FINGER_C2H2_1"/>
    <property type="match status" value="1"/>
</dbReference>
<evidence type="ECO:0000313" key="10">
    <source>
        <dbReference type="Proteomes" id="UP001558613"/>
    </source>
</evidence>
<dbReference type="EMBL" id="JAYMGO010000022">
    <property type="protein sequence ID" value="KAL1251643.1"/>
    <property type="molecule type" value="Genomic_DNA"/>
</dbReference>
<dbReference type="PANTHER" id="PTHR24394:SF29">
    <property type="entry name" value="MYONEURIN"/>
    <property type="match status" value="1"/>
</dbReference>